<name>H2EFW0_9VIRU</name>
<dbReference type="GO" id="GO:0008233">
    <property type="term" value="F:peptidase activity"/>
    <property type="evidence" value="ECO:0007669"/>
    <property type="project" value="UniProtKB-KW"/>
</dbReference>
<gene>
    <name evidence="1" type="ORF">mv_R810</name>
</gene>
<dbReference type="InterPro" id="IPR011249">
    <property type="entry name" value="Metalloenz_LuxS/M16"/>
</dbReference>
<keyword evidence="1" id="KW-0645">Protease</keyword>
<protein>
    <submittedName>
        <fullName evidence="1">Putative zinc protease</fullName>
    </submittedName>
</protein>
<accession>H2EFW0</accession>
<organism evidence="1">
    <name type="scientific">Moumouvirus sp. 'Monve'</name>
    <dbReference type="NCBI Taxonomy" id="1128131"/>
    <lineage>
        <taxon>Viruses</taxon>
        <taxon>Varidnaviria</taxon>
        <taxon>Bamfordvirae</taxon>
        <taxon>Nucleocytoviricota</taxon>
        <taxon>Megaviricetes</taxon>
        <taxon>Imitervirales</taxon>
        <taxon>Mimiviridae</taxon>
        <taxon>Megamimivirinae</taxon>
        <taxon>Moumouvirus</taxon>
    </lineage>
</organism>
<proteinExistence type="predicted"/>
<dbReference type="Gene3D" id="3.30.830.10">
    <property type="entry name" value="Metalloenzyme, LuxS/M16 peptidase-like"/>
    <property type="match status" value="1"/>
</dbReference>
<dbReference type="GO" id="GO:0046872">
    <property type="term" value="F:metal ion binding"/>
    <property type="evidence" value="ECO:0007669"/>
    <property type="project" value="InterPro"/>
</dbReference>
<dbReference type="SUPFAM" id="SSF63411">
    <property type="entry name" value="LuxS/MPP-like metallohydrolase"/>
    <property type="match status" value="1"/>
</dbReference>
<dbReference type="EMBL" id="JN885999">
    <property type="protein sequence ID" value="AEX63012.1"/>
    <property type="molecule type" value="Genomic_DNA"/>
</dbReference>
<dbReference type="GO" id="GO:0006508">
    <property type="term" value="P:proteolysis"/>
    <property type="evidence" value="ECO:0007669"/>
    <property type="project" value="UniProtKB-KW"/>
</dbReference>
<reference evidence="1" key="1">
    <citation type="submission" date="2011-10" db="EMBL/GenBank/DDBJ databases">
        <title>Provirophages and transpovirons: unique mobilome of giant viruses.</title>
        <authorList>
            <person name="Desnues C."/>
            <person name="LaScola B."/>
            <person name="Yutin N."/>
            <person name="Fournous G."/>
            <person name="Koonin E."/>
            <person name="Raoult D."/>
        </authorList>
    </citation>
    <scope>NUCLEOTIDE SEQUENCE</scope>
    <source>
        <strain evidence="1">Mv13-mv</strain>
    </source>
</reference>
<evidence type="ECO:0000313" key="1">
    <source>
        <dbReference type="EMBL" id="AEX63012.1"/>
    </source>
</evidence>
<sequence>MIQPLDILVYFGSNYMSDENFIFNLQEIYDNYQNVTSQDILDVCQKIFIYEKINLLMCGNINYSSEINDTLKF</sequence>
<keyword evidence="1" id="KW-0378">Hydrolase</keyword>